<dbReference type="AlphaFoldDB" id="A0A2Z5ZK54"/>
<sequence>MIFLAVKYSQHKTRLFIERGYNSILHIVSRVGFEGPRCGVN</sequence>
<proteinExistence type="predicted"/>
<evidence type="ECO:0000313" key="1">
    <source>
        <dbReference type="EMBL" id="BBC80998.1"/>
    </source>
</evidence>
<organism evidence="1 2">
    <name type="scientific">Acetobacter orientalis</name>
    <dbReference type="NCBI Taxonomy" id="146474"/>
    <lineage>
        <taxon>Bacteria</taxon>
        <taxon>Pseudomonadati</taxon>
        <taxon>Pseudomonadota</taxon>
        <taxon>Alphaproteobacteria</taxon>
        <taxon>Acetobacterales</taxon>
        <taxon>Acetobacteraceae</taxon>
        <taxon>Acetobacter</taxon>
    </lineage>
</organism>
<dbReference type="Proteomes" id="UP000270034">
    <property type="component" value="Chromosome"/>
</dbReference>
<accession>A0A2Z5ZK54</accession>
<dbReference type="EMBL" id="AP018515">
    <property type="protein sequence ID" value="BBC80998.1"/>
    <property type="molecule type" value="Genomic_DNA"/>
</dbReference>
<name>A0A2Z5ZK54_9PROT</name>
<reference evidence="1 2" key="1">
    <citation type="submission" date="2018-02" db="EMBL/GenBank/DDBJ databases">
        <title>Acetobacter orientalis genome.</title>
        <authorList>
            <person name="Nakashima N."/>
            <person name="Tamura T."/>
        </authorList>
    </citation>
    <scope>NUCLEOTIDE SEQUENCE [LARGE SCALE GENOMIC DNA]</scope>
    <source>
        <strain evidence="1 2">FAN1</strain>
    </source>
</reference>
<evidence type="ECO:0000313" key="2">
    <source>
        <dbReference type="Proteomes" id="UP000270034"/>
    </source>
</evidence>
<gene>
    <name evidence="1" type="ORF">AcetOrient_orf04033</name>
</gene>
<dbReference type="KEGG" id="aot:AcetOri_orf04033"/>
<protein>
    <submittedName>
        <fullName evidence="1">Sugar translocase</fullName>
    </submittedName>
</protein>